<name>Q5D8Q0_SCHJA</name>
<dbReference type="AlphaFoldDB" id="Q5D8Q0"/>
<reference evidence="1" key="1">
    <citation type="submission" date="2004-11" db="EMBL/GenBank/DDBJ databases">
        <title>The full-length cDNA sequences of Schistosoma japonicum genes.</title>
        <authorList>
            <person name="Han Z."/>
        </authorList>
    </citation>
    <scope>NUCLEOTIDE SEQUENCE</scope>
</reference>
<reference evidence="1" key="2">
    <citation type="journal article" date="2006" name="PLoS Pathog.">
        <title>New perspectives on host-parasite interplay by comparative transcriptomic and proteomic analyses of Schistosoma japonicum.</title>
        <authorList>
            <person name="Liu F."/>
            <person name="Lu J."/>
            <person name="Hu W."/>
            <person name="Wang S.Y."/>
            <person name="Cui S.J."/>
            <person name="Chi M."/>
            <person name="Yan Q."/>
            <person name="Wang X.R."/>
            <person name="Song H.D."/>
            <person name="Xu X.N."/>
            <person name="Wang J.J."/>
            <person name="Zhang X.L."/>
            <person name="Zhang X."/>
            <person name="Wang Z.Q."/>
            <person name="Xue C.L."/>
            <person name="Brindley P.J."/>
            <person name="McManus D.P."/>
            <person name="Yang P.Y."/>
            <person name="Feng Z."/>
            <person name="Chen Z."/>
            <person name="Han Z.G."/>
        </authorList>
    </citation>
    <scope>NUCLEOTIDE SEQUENCE</scope>
</reference>
<organism evidence="1">
    <name type="scientific">Schistosoma japonicum</name>
    <name type="common">Blood fluke</name>
    <dbReference type="NCBI Taxonomy" id="6182"/>
    <lineage>
        <taxon>Eukaryota</taxon>
        <taxon>Metazoa</taxon>
        <taxon>Spiralia</taxon>
        <taxon>Lophotrochozoa</taxon>
        <taxon>Platyhelminthes</taxon>
        <taxon>Trematoda</taxon>
        <taxon>Digenea</taxon>
        <taxon>Strigeidida</taxon>
        <taxon>Schistosomatoidea</taxon>
        <taxon>Schistosomatidae</taxon>
        <taxon>Schistosoma</taxon>
    </lineage>
</organism>
<evidence type="ECO:0000313" key="1">
    <source>
        <dbReference type="EMBL" id="AAW27806.1"/>
    </source>
</evidence>
<accession>Q5D8Q0</accession>
<protein>
    <submittedName>
        <fullName evidence="1">SJCHGC08234 protein</fullName>
    </submittedName>
</protein>
<proteinExistence type="evidence at transcript level"/>
<sequence>MSMESIKFCMFNLRLSGVPISIVNFADANPECSKPKEYQCQLPGKNRRYVRNGYIWEKQGELNALTNIARPSQSDDPSISLTRMFFYDFNGAGGYARLKSVSYLDFCKDQLDFQITPLKEYQRSNMTVMTFINYDKDYGITIELVNGRPEANYWYGRELYRLQDNIPHEDLAIIRRRRFKIFNYKPRWRRQSTYAYDEDRRRLHLNLLDPSMRILRLDSL</sequence>
<dbReference type="EMBL" id="AY816074">
    <property type="protein sequence ID" value="AAW27806.1"/>
    <property type="molecule type" value="mRNA"/>
</dbReference>